<feature type="compositionally biased region" description="Basic and acidic residues" evidence="1">
    <location>
        <begin position="96"/>
        <end position="114"/>
    </location>
</feature>
<feature type="region of interest" description="Disordered" evidence="1">
    <location>
        <begin position="552"/>
        <end position="599"/>
    </location>
</feature>
<evidence type="ECO:0000256" key="1">
    <source>
        <dbReference type="SAM" id="MobiDB-lite"/>
    </source>
</evidence>
<dbReference type="EMBL" id="CAJHIA010000030">
    <property type="protein sequence ID" value="CAD6448417.1"/>
    <property type="molecule type" value="Genomic_DNA"/>
</dbReference>
<feature type="region of interest" description="Disordered" evidence="1">
    <location>
        <begin position="955"/>
        <end position="974"/>
    </location>
</feature>
<organism evidence="3 4">
    <name type="scientific">Sclerotinia trifoliorum</name>
    <dbReference type="NCBI Taxonomy" id="28548"/>
    <lineage>
        <taxon>Eukaryota</taxon>
        <taxon>Fungi</taxon>
        <taxon>Dikarya</taxon>
        <taxon>Ascomycota</taxon>
        <taxon>Pezizomycotina</taxon>
        <taxon>Leotiomycetes</taxon>
        <taxon>Helotiales</taxon>
        <taxon>Sclerotiniaceae</taxon>
        <taxon>Sclerotinia</taxon>
    </lineage>
</organism>
<gene>
    <name evidence="3" type="ORF">SCLTRI_LOCUS8209</name>
</gene>
<feature type="compositionally biased region" description="Polar residues" evidence="1">
    <location>
        <begin position="123"/>
        <end position="137"/>
    </location>
</feature>
<reference evidence="3" key="1">
    <citation type="submission" date="2020-10" db="EMBL/GenBank/DDBJ databases">
        <authorList>
            <person name="Kusch S."/>
        </authorList>
    </citation>
    <scope>NUCLEOTIDE SEQUENCE</scope>
    <source>
        <strain evidence="3">SwB9</strain>
    </source>
</reference>
<feature type="compositionally biased region" description="Basic and acidic residues" evidence="1">
    <location>
        <begin position="204"/>
        <end position="214"/>
    </location>
</feature>
<feature type="region of interest" description="Disordered" evidence="1">
    <location>
        <begin position="22"/>
        <end position="254"/>
    </location>
</feature>
<feature type="domain" description="SAP" evidence="2">
    <location>
        <begin position="918"/>
        <end position="952"/>
    </location>
</feature>
<evidence type="ECO:0000313" key="4">
    <source>
        <dbReference type="Proteomes" id="UP000624404"/>
    </source>
</evidence>
<feature type="compositionally biased region" description="Low complexity" evidence="1">
    <location>
        <begin position="961"/>
        <end position="971"/>
    </location>
</feature>
<dbReference type="Pfam" id="PF02037">
    <property type="entry name" value="SAP"/>
    <property type="match status" value="1"/>
</dbReference>
<feature type="compositionally biased region" description="Polar residues" evidence="1">
    <location>
        <begin position="552"/>
        <end position="574"/>
    </location>
</feature>
<dbReference type="AlphaFoldDB" id="A0A8H2W131"/>
<dbReference type="OrthoDB" id="3554758at2759"/>
<name>A0A8H2W131_9HELO</name>
<sequence length="1228" mass="135010">MSQPGFFDDMASGTELFLSGDVDQSWFQPDEDYGDLGTSSYDETPPKSPLFTPAPSREGTRTPTTELSRTVLGDANFSQLRPISEEEHTQNNTEPSSEKPSEDSQKLDSQRQCDSEANDTNERSVPTTSDPKQQQDILYSGYCNLFGEDSSDEDELPESDERQLSGETNTNDEQPAPATSEDNVDDDIDFDDHGSIFGGSSSNTREKNAEKITDDDIDNDPLFGGSDDSGLGTEDDSCESTLDTANCKSFKNKNLAPAPVATALEPFRLHLPEPPRANASNEGLHLPDRPDTNASQQRLHLPDHLGTSATEVAADNDFEADFAREMENYDATKDNDGTTLNLPSTPDVDIQQPAVNACVQEQNNVGQKESNVPSKSPNVESGRRQEGADTTAKMGLPQARGRGRAAGPITKLSGPPPSVFQPLESDSPSEEGKSSTRRKASHFAWAFSDHVGFGKPGPGNKYRNHNSAQNPILVADDSDTAEETNKEVNSQSQDVDRSVTKVPDAIDLASGNGDGSPVDSDKDNRIHGVDGKNHFEDFVDGQSFAQDYQSFSTPAQNHLAPTNNPIRQTPQVQPVSKYHPQVPANAPFSAPQNEAPHQPQIREHSMAETPNEVIYPTNPSYSNFELRFSHASGNFLSSPSNYSSPYSQPIQQNPDVQPLQYSYPEVENNLTFPSSDDPYPQLPVFEEGYGLQNSPMDQIALFPSHGHLNQMIDEYDDGLSDGASDGEEESSASGIRNIQNNGNSAQTSPRKGKPRPCETRAEYGYHRPWMRYDEYKYLFPLAGPRLCFENAIAKQAEEDAALTARGEVIPLRQPLTRHIKISHERLDALNQLRLSKGEEPFKPKLSGVKYPSVFLDAKRRRIEEEQAESSDYERREMEPDAKRPKLAAGPIQNDAPINGNPTMLQQDPYAMGKRQRHYLAYRVPELREKCKALKLSTLGLKGVLVQRLVDHDVNSRPAIASNSQQKNQSQNRWGVRHDQPMPDVGPMNGMQAPPIGTNYGRQQHQGQGGRGVHQGQPVPYVGPVHGMGPSNNYRQNPPTMQYPPATGYRAPRMKSLRYGNVNQEPWNGGRGGSPNNHYTPPAHGASARQESMNAGLGGYGAFQQPMNYGSNRYTHGSLQQPYSAGYQENASGRPQYSAQGLAGGPMHNPRHRIYGTSMRQRPITNGNGNAYANRAMGTTFEHMSSMNPDQNNINQTISNSLDSDAMNWQAGMQMGLGGMNWNGSTQPF</sequence>
<feature type="region of interest" description="Disordered" evidence="1">
    <location>
        <begin position="266"/>
        <end position="534"/>
    </location>
</feature>
<feature type="compositionally biased region" description="Acidic residues" evidence="1">
    <location>
        <begin position="149"/>
        <end position="158"/>
    </location>
</feature>
<evidence type="ECO:0000313" key="3">
    <source>
        <dbReference type="EMBL" id="CAD6448417.1"/>
    </source>
</evidence>
<accession>A0A8H2W131</accession>
<dbReference type="Gene3D" id="1.10.720.30">
    <property type="entry name" value="SAP domain"/>
    <property type="match status" value="1"/>
</dbReference>
<keyword evidence="4" id="KW-1185">Reference proteome</keyword>
<feature type="compositionally biased region" description="Basic and acidic residues" evidence="1">
    <location>
        <begin position="871"/>
        <end position="883"/>
    </location>
</feature>
<comment type="caution">
    <text evidence="3">The sequence shown here is derived from an EMBL/GenBank/DDBJ whole genome shotgun (WGS) entry which is preliminary data.</text>
</comment>
<feature type="region of interest" description="Disordered" evidence="1">
    <location>
        <begin position="1064"/>
        <end position="1089"/>
    </location>
</feature>
<feature type="region of interest" description="Disordered" evidence="1">
    <location>
        <begin position="864"/>
        <end position="899"/>
    </location>
</feature>
<feature type="compositionally biased region" description="Acidic residues" evidence="1">
    <location>
        <begin position="713"/>
        <end position="730"/>
    </location>
</feature>
<dbReference type="SMART" id="SM00513">
    <property type="entry name" value="SAP"/>
    <property type="match status" value="1"/>
</dbReference>
<dbReference type="InterPro" id="IPR003034">
    <property type="entry name" value="SAP_dom"/>
</dbReference>
<feature type="compositionally biased region" description="Polar residues" evidence="1">
    <location>
        <begin position="239"/>
        <end position="249"/>
    </location>
</feature>
<dbReference type="InterPro" id="IPR036361">
    <property type="entry name" value="SAP_dom_sf"/>
</dbReference>
<evidence type="ECO:0000259" key="2">
    <source>
        <dbReference type="PROSITE" id="PS50800"/>
    </source>
</evidence>
<feature type="region of interest" description="Disordered" evidence="1">
    <location>
        <begin position="712"/>
        <end position="759"/>
    </location>
</feature>
<feature type="compositionally biased region" description="Basic and acidic residues" evidence="1">
    <location>
        <begin position="519"/>
        <end position="534"/>
    </location>
</feature>
<feature type="compositionally biased region" description="Basic and acidic residues" evidence="1">
    <location>
        <begin position="321"/>
        <end position="336"/>
    </location>
</feature>
<dbReference type="Proteomes" id="UP000624404">
    <property type="component" value="Unassembled WGS sequence"/>
</dbReference>
<protein>
    <submittedName>
        <fullName evidence="3">B9bcfad2-8599-4061-a882-d960d99edcc0</fullName>
    </submittedName>
</protein>
<dbReference type="PROSITE" id="PS50800">
    <property type="entry name" value="SAP"/>
    <property type="match status" value="1"/>
</dbReference>
<feature type="compositionally biased region" description="Polar residues" evidence="1">
    <location>
        <begin position="359"/>
        <end position="379"/>
    </location>
</feature>
<feature type="compositionally biased region" description="Polar residues" evidence="1">
    <location>
        <begin position="736"/>
        <end position="749"/>
    </location>
</feature>
<proteinExistence type="predicted"/>